<evidence type="ECO:0000313" key="4">
    <source>
        <dbReference type="Proteomes" id="UP000309561"/>
    </source>
</evidence>
<dbReference type="Proteomes" id="UP000309561">
    <property type="component" value="Unassembled WGS sequence"/>
</dbReference>
<reference evidence="3 4" key="1">
    <citation type="submission" date="2019-04" db="EMBL/GenBank/DDBJ databases">
        <title>Sulfurimonas crateris sp. nov. a facultative anaerobic sulfur-oxidizing chemolithautotrophic bacterium isolated from a terrestrial mud vulcano.</title>
        <authorList>
            <person name="Ratnikova N.M."/>
            <person name="Slobodkin A.I."/>
            <person name="Merkel A.Y."/>
            <person name="Novikov A."/>
            <person name="Bonch-Osmolovskaya E.A."/>
            <person name="Slobodkina G.B."/>
        </authorList>
    </citation>
    <scope>NUCLEOTIDE SEQUENCE [LARGE SCALE GENOMIC DNA]</scope>
    <source>
        <strain evidence="3 4">SN118</strain>
    </source>
</reference>
<comment type="caution">
    <text evidence="3">The sequence shown here is derived from an EMBL/GenBank/DDBJ whole genome shotgun (WGS) entry which is preliminary data.</text>
</comment>
<dbReference type="AlphaFoldDB" id="A0A4U2Z872"/>
<evidence type="ECO:0000313" key="3">
    <source>
        <dbReference type="EMBL" id="TKI69690.1"/>
    </source>
</evidence>
<dbReference type="InterPro" id="IPR014717">
    <property type="entry name" value="Transl_elong_EF1B/ribsomal_bS6"/>
</dbReference>
<keyword evidence="2" id="KW-0472">Membrane</keyword>
<dbReference type="Pfam" id="PF04350">
    <property type="entry name" value="PilO"/>
    <property type="match status" value="1"/>
</dbReference>
<gene>
    <name evidence="3" type="ORF">FCU45_06430</name>
</gene>
<evidence type="ECO:0000256" key="1">
    <source>
        <dbReference type="SAM" id="Coils"/>
    </source>
</evidence>
<accession>A0A4U2Z872</accession>
<dbReference type="GO" id="GO:0043107">
    <property type="term" value="P:type IV pilus-dependent motility"/>
    <property type="evidence" value="ECO:0007669"/>
    <property type="project" value="InterPro"/>
</dbReference>
<feature type="coiled-coil region" evidence="1">
    <location>
        <begin position="74"/>
        <end position="101"/>
    </location>
</feature>
<dbReference type="Gene3D" id="3.30.70.60">
    <property type="match status" value="1"/>
</dbReference>
<organism evidence="3 4">
    <name type="scientific">Sulfurimonas crateris</name>
    <dbReference type="NCBI Taxonomy" id="2574727"/>
    <lineage>
        <taxon>Bacteria</taxon>
        <taxon>Pseudomonadati</taxon>
        <taxon>Campylobacterota</taxon>
        <taxon>Epsilonproteobacteria</taxon>
        <taxon>Campylobacterales</taxon>
        <taxon>Sulfurimonadaceae</taxon>
        <taxon>Sulfurimonas</taxon>
    </lineage>
</organism>
<dbReference type="EMBL" id="SZPX01000004">
    <property type="protein sequence ID" value="TKI69690.1"/>
    <property type="molecule type" value="Genomic_DNA"/>
</dbReference>
<feature type="transmembrane region" description="Helical" evidence="2">
    <location>
        <begin position="26"/>
        <end position="45"/>
    </location>
</feature>
<dbReference type="InterPro" id="IPR007445">
    <property type="entry name" value="PilO"/>
</dbReference>
<protein>
    <submittedName>
        <fullName evidence="3">Uncharacterized protein</fullName>
    </submittedName>
</protein>
<dbReference type="GO" id="GO:0043683">
    <property type="term" value="P:type IV pilus assembly"/>
    <property type="evidence" value="ECO:0007669"/>
    <property type="project" value="InterPro"/>
</dbReference>
<evidence type="ECO:0000256" key="2">
    <source>
        <dbReference type="SAM" id="Phobius"/>
    </source>
</evidence>
<keyword evidence="1" id="KW-0175">Coiled coil</keyword>
<sequence>MNFKLMIEEALQRIDNFFKEKSQKDVYVVYALIVVVFFSLAYPFYDLSMNEFNTAKKKVQDITAKIESDKLYLKVNTEAKVAMLVQEIKGLEVELVAQKERNSYIKEKIEAISSLIYDERAWGEYLNSVSINAKKHNIKIINFSNSYSENNESAFGHVLDIALDVKGSYLDTVKFMNSLEQSELVVDVHDFSIKAQDALNTTLDISVWGITY</sequence>
<keyword evidence="4" id="KW-1185">Reference proteome</keyword>
<keyword evidence="2" id="KW-1133">Transmembrane helix</keyword>
<dbReference type="OrthoDB" id="5333854at2"/>
<dbReference type="RefSeq" id="WP_137013483.1">
    <property type="nucleotide sequence ID" value="NZ_SZPX01000004.1"/>
</dbReference>
<proteinExistence type="predicted"/>
<name>A0A4U2Z872_9BACT</name>
<keyword evidence="2" id="KW-0812">Transmembrane</keyword>